<reference evidence="2 3" key="1">
    <citation type="submission" date="2019-01" db="EMBL/GenBank/DDBJ databases">
        <authorList>
            <person name="Sayadi A."/>
        </authorList>
    </citation>
    <scope>NUCLEOTIDE SEQUENCE [LARGE SCALE GENOMIC DNA]</scope>
</reference>
<accession>A0A653BZF5</accession>
<feature type="domain" description="C2H2-type" evidence="1">
    <location>
        <begin position="100"/>
        <end position="131"/>
    </location>
</feature>
<keyword evidence="3" id="KW-1185">Reference proteome</keyword>
<protein>
    <recommendedName>
        <fullName evidence="1">C2H2-type domain-containing protein</fullName>
    </recommendedName>
</protein>
<sequence>MEVAAQSEKQLWEERASRLNEETKATMMNVAAAAAAAAGEDPCGSPQPQMPPQDQVYECLWDTCDYQFEDTIDLIEHCIKDRDQPSHVTAFFQENPGLEFHCHWRNCARNRKNPQPFPNATRLIRHIRDMHINKGNGRSVPPDKRSQKFVSSSRVMPVLQPAVSKVVAAGVVGAGSQQAQMQVKVAPSAAAVAAAEAIVHAAAVAAHGTVLASAAHSGTATPPLHIARLSCIVSRSNSTE</sequence>
<dbReference type="Proteomes" id="UP000410492">
    <property type="component" value="Unassembled WGS sequence"/>
</dbReference>
<dbReference type="Gene3D" id="3.30.160.60">
    <property type="entry name" value="Classic Zinc Finger"/>
    <property type="match status" value="1"/>
</dbReference>
<dbReference type="AlphaFoldDB" id="A0A653BZF5"/>
<dbReference type="OrthoDB" id="10009055at2759"/>
<dbReference type="SMART" id="SM00355">
    <property type="entry name" value="ZnF_C2H2"/>
    <property type="match status" value="2"/>
</dbReference>
<evidence type="ECO:0000313" key="3">
    <source>
        <dbReference type="Proteomes" id="UP000410492"/>
    </source>
</evidence>
<dbReference type="EMBL" id="CAACVG010006665">
    <property type="protein sequence ID" value="VEN40880.1"/>
    <property type="molecule type" value="Genomic_DNA"/>
</dbReference>
<feature type="domain" description="C2H2-type" evidence="1">
    <location>
        <begin position="57"/>
        <end position="87"/>
    </location>
</feature>
<evidence type="ECO:0000259" key="1">
    <source>
        <dbReference type="SMART" id="SM00355"/>
    </source>
</evidence>
<gene>
    <name evidence="2" type="ORF">CALMAC_LOCUS4890</name>
</gene>
<proteinExistence type="predicted"/>
<name>A0A653BZF5_CALMS</name>
<organism evidence="2 3">
    <name type="scientific">Callosobruchus maculatus</name>
    <name type="common">Southern cowpea weevil</name>
    <name type="synonym">Pulse bruchid</name>
    <dbReference type="NCBI Taxonomy" id="64391"/>
    <lineage>
        <taxon>Eukaryota</taxon>
        <taxon>Metazoa</taxon>
        <taxon>Ecdysozoa</taxon>
        <taxon>Arthropoda</taxon>
        <taxon>Hexapoda</taxon>
        <taxon>Insecta</taxon>
        <taxon>Pterygota</taxon>
        <taxon>Neoptera</taxon>
        <taxon>Endopterygota</taxon>
        <taxon>Coleoptera</taxon>
        <taxon>Polyphaga</taxon>
        <taxon>Cucujiformia</taxon>
        <taxon>Chrysomeloidea</taxon>
        <taxon>Chrysomelidae</taxon>
        <taxon>Bruchinae</taxon>
        <taxon>Bruchini</taxon>
        <taxon>Callosobruchus</taxon>
    </lineage>
</organism>
<feature type="non-terminal residue" evidence="2">
    <location>
        <position position="240"/>
    </location>
</feature>
<dbReference type="InterPro" id="IPR013087">
    <property type="entry name" value="Znf_C2H2_type"/>
</dbReference>
<evidence type="ECO:0000313" key="2">
    <source>
        <dbReference type="EMBL" id="VEN40880.1"/>
    </source>
</evidence>